<dbReference type="EMBL" id="SHLA01000001">
    <property type="protein sequence ID" value="RZU60875.1"/>
    <property type="molecule type" value="Genomic_DNA"/>
</dbReference>
<accession>A0A4Q8ABC9</accession>
<dbReference type="SUPFAM" id="SSF53822">
    <property type="entry name" value="Periplasmic binding protein-like I"/>
    <property type="match status" value="1"/>
</dbReference>
<dbReference type="SMART" id="SM00354">
    <property type="entry name" value="HTH_LACI"/>
    <property type="match status" value="1"/>
</dbReference>
<keyword evidence="2" id="KW-0238">DNA-binding</keyword>
<keyword evidence="1" id="KW-0805">Transcription regulation</keyword>
<evidence type="ECO:0000313" key="7">
    <source>
        <dbReference type="Proteomes" id="UP000292685"/>
    </source>
</evidence>
<dbReference type="PROSITE" id="PS50932">
    <property type="entry name" value="HTH_LACI_2"/>
    <property type="match status" value="1"/>
</dbReference>
<evidence type="ECO:0000313" key="6">
    <source>
        <dbReference type="EMBL" id="RZU60875.1"/>
    </source>
</evidence>
<evidence type="ECO:0000256" key="1">
    <source>
        <dbReference type="ARBA" id="ARBA00023015"/>
    </source>
</evidence>
<gene>
    <name evidence="6" type="ORF">EV380_0426</name>
</gene>
<name>A0A4Q8ABC9_9MICC</name>
<dbReference type="PANTHER" id="PTHR30146">
    <property type="entry name" value="LACI-RELATED TRANSCRIPTIONAL REPRESSOR"/>
    <property type="match status" value="1"/>
</dbReference>
<dbReference type="GO" id="GO:0000976">
    <property type="term" value="F:transcription cis-regulatory region binding"/>
    <property type="evidence" value="ECO:0007669"/>
    <property type="project" value="TreeGrafter"/>
</dbReference>
<dbReference type="Pfam" id="PF00356">
    <property type="entry name" value="LacI"/>
    <property type="match status" value="1"/>
</dbReference>
<dbReference type="AlphaFoldDB" id="A0A4Q8ABC9"/>
<proteinExistence type="predicted"/>
<dbReference type="Gene3D" id="1.10.260.40">
    <property type="entry name" value="lambda repressor-like DNA-binding domains"/>
    <property type="match status" value="1"/>
</dbReference>
<dbReference type="InterPro" id="IPR010982">
    <property type="entry name" value="Lambda_DNA-bd_dom_sf"/>
</dbReference>
<dbReference type="RefSeq" id="WP_102160574.1">
    <property type="nucleotide sequence ID" value="NZ_PGGT01000053.1"/>
</dbReference>
<evidence type="ECO:0000259" key="5">
    <source>
        <dbReference type="PROSITE" id="PS50932"/>
    </source>
</evidence>
<dbReference type="Proteomes" id="UP000292685">
    <property type="component" value="Unassembled WGS sequence"/>
</dbReference>
<dbReference type="InterPro" id="IPR046335">
    <property type="entry name" value="LacI/GalR-like_sensor"/>
</dbReference>
<dbReference type="PROSITE" id="PS00356">
    <property type="entry name" value="HTH_LACI_1"/>
    <property type="match status" value="1"/>
</dbReference>
<comment type="caution">
    <text evidence="6">The sequence shown here is derived from an EMBL/GenBank/DDBJ whole genome shotgun (WGS) entry which is preliminary data.</text>
</comment>
<feature type="region of interest" description="Disordered" evidence="4">
    <location>
        <begin position="1"/>
        <end position="20"/>
    </location>
</feature>
<dbReference type="SUPFAM" id="SSF47413">
    <property type="entry name" value="lambda repressor-like DNA-binding domains"/>
    <property type="match status" value="1"/>
</dbReference>
<evidence type="ECO:0000256" key="2">
    <source>
        <dbReference type="ARBA" id="ARBA00023125"/>
    </source>
</evidence>
<dbReference type="CDD" id="cd01574">
    <property type="entry name" value="PBP1_LacI"/>
    <property type="match status" value="1"/>
</dbReference>
<organism evidence="6 7">
    <name type="scientific">Zhihengliuella halotolerans</name>
    <dbReference type="NCBI Taxonomy" id="370736"/>
    <lineage>
        <taxon>Bacteria</taxon>
        <taxon>Bacillati</taxon>
        <taxon>Actinomycetota</taxon>
        <taxon>Actinomycetes</taxon>
        <taxon>Micrococcales</taxon>
        <taxon>Micrococcaceae</taxon>
        <taxon>Zhihengliuella</taxon>
    </lineage>
</organism>
<dbReference type="InterPro" id="IPR000843">
    <property type="entry name" value="HTH_LacI"/>
</dbReference>
<protein>
    <submittedName>
        <fullName evidence="6">LacI family transcriptional regulator</fullName>
    </submittedName>
</protein>
<dbReference type="PANTHER" id="PTHR30146:SF109">
    <property type="entry name" value="HTH-TYPE TRANSCRIPTIONAL REGULATOR GALS"/>
    <property type="match status" value="1"/>
</dbReference>
<evidence type="ECO:0000256" key="3">
    <source>
        <dbReference type="ARBA" id="ARBA00023163"/>
    </source>
</evidence>
<dbReference type="Gene3D" id="3.40.50.2300">
    <property type="match status" value="2"/>
</dbReference>
<keyword evidence="7" id="KW-1185">Reference proteome</keyword>
<feature type="domain" description="HTH lacI-type" evidence="5">
    <location>
        <begin position="19"/>
        <end position="73"/>
    </location>
</feature>
<dbReference type="GO" id="GO:0003700">
    <property type="term" value="F:DNA-binding transcription factor activity"/>
    <property type="evidence" value="ECO:0007669"/>
    <property type="project" value="TreeGrafter"/>
</dbReference>
<keyword evidence="3" id="KW-0804">Transcription</keyword>
<dbReference type="Pfam" id="PF13377">
    <property type="entry name" value="Peripla_BP_3"/>
    <property type="match status" value="1"/>
</dbReference>
<dbReference type="CDD" id="cd01392">
    <property type="entry name" value="HTH_LacI"/>
    <property type="match status" value="1"/>
</dbReference>
<evidence type="ECO:0000256" key="4">
    <source>
        <dbReference type="SAM" id="MobiDB-lite"/>
    </source>
</evidence>
<reference evidence="6 7" key="1">
    <citation type="submission" date="2019-02" db="EMBL/GenBank/DDBJ databases">
        <title>Sequencing the genomes of 1000 actinobacteria strains.</title>
        <authorList>
            <person name="Klenk H.-P."/>
        </authorList>
    </citation>
    <scope>NUCLEOTIDE SEQUENCE [LARGE SCALE GENOMIC DNA]</scope>
    <source>
        <strain evidence="6 7">DSM 17364</strain>
    </source>
</reference>
<dbReference type="OrthoDB" id="9785139at2"/>
<sequence length="352" mass="37254">MTTVNPEQHAAESRPSRRPSMADVAAVAGVSHQTVSRVLNEHPNVREGTRERVLEAIERLGYRRNRAARALVTARTSTIGILTVGSEFFGPQSTVLAVEAAARARGYFVSVTSLDRYDVDSALVALNHLVDQGVDGVVVVAPLEHVTRAIDETALSIPVVVVAARTDVTAADPVQYVYVDQRDGARQATEHLLGLGHRRIVHVSGPVGWFDAAERLRGWRETMAEAGCEAVEAAAGDWFAASGFGVGTGLVEQVRAGAVTAVFAANDYLAIGLLRAFWEAGVAVPDDVSVVGFDDLQSSAYYIPALTTVRQPFAEVGRAALDALLDGASTPGEARVLAPSLVPRGSSAPPRS</sequence>
<dbReference type="InterPro" id="IPR028082">
    <property type="entry name" value="Peripla_BP_I"/>
</dbReference>